<gene>
    <name evidence="13" type="ORF">HK099_008102</name>
</gene>
<feature type="binding site" evidence="10">
    <location>
        <position position="171"/>
    </location>
    <ligand>
        <name>substrate</name>
    </ligand>
</feature>
<feature type="binding site" evidence="10">
    <location>
        <position position="294"/>
    </location>
    <ligand>
        <name>substrate</name>
    </ligand>
</feature>
<reference evidence="13" key="1">
    <citation type="submission" date="2020-05" db="EMBL/GenBank/DDBJ databases">
        <title>Phylogenomic resolution of chytrid fungi.</title>
        <authorList>
            <person name="Stajich J.E."/>
            <person name="Amses K."/>
            <person name="Simmons R."/>
            <person name="Seto K."/>
            <person name="Myers J."/>
            <person name="Bonds A."/>
            <person name="Quandt C.A."/>
            <person name="Barry K."/>
            <person name="Liu P."/>
            <person name="Grigoriev I."/>
            <person name="Longcore J.E."/>
            <person name="James T.Y."/>
        </authorList>
    </citation>
    <scope>NUCLEOTIDE SEQUENCE</scope>
    <source>
        <strain evidence="13">JEL0476</strain>
    </source>
</reference>
<name>A0AAD5XT93_9FUNG</name>
<feature type="domain" description="Amidohydrolase-related" evidence="12">
    <location>
        <begin position="79"/>
        <end position="420"/>
    </location>
</feature>
<proteinExistence type="inferred from homology"/>
<comment type="caution">
    <text evidence="13">The sequence shown here is derived from an EMBL/GenBank/DDBJ whole genome shotgun (WGS) entry which is preliminary data.</text>
</comment>
<dbReference type="GO" id="GO:0006046">
    <property type="term" value="P:N-acetylglucosamine catabolic process"/>
    <property type="evidence" value="ECO:0007669"/>
    <property type="project" value="TreeGrafter"/>
</dbReference>
<dbReference type="AlphaFoldDB" id="A0AAD5XT93"/>
<evidence type="ECO:0000256" key="11">
    <source>
        <dbReference type="PIRSR" id="PIRSR038994-3"/>
    </source>
</evidence>
<dbReference type="PIRSF" id="PIRSF038994">
    <property type="entry name" value="NagA"/>
    <property type="match status" value="1"/>
</dbReference>
<dbReference type="InterPro" id="IPR006680">
    <property type="entry name" value="Amidohydro-rel"/>
</dbReference>
<comment type="similarity">
    <text evidence="1 8">Belongs to the metallo-dependent hydrolases superfamily. NagA family.</text>
</comment>
<dbReference type="PANTHER" id="PTHR11113">
    <property type="entry name" value="N-ACETYLGLUCOSAMINE-6-PHOSPHATE DEACETYLASE"/>
    <property type="match status" value="1"/>
</dbReference>
<dbReference type="SUPFAM" id="SSF51338">
    <property type="entry name" value="Composite domain of metallo-dependent hydrolases"/>
    <property type="match status" value="1"/>
</dbReference>
<evidence type="ECO:0000256" key="4">
    <source>
        <dbReference type="ARBA" id="ARBA00022723"/>
    </source>
</evidence>
<keyword evidence="6 8" id="KW-0119">Carbohydrate metabolism</keyword>
<feature type="binding site" evidence="11">
    <location>
        <position position="229"/>
    </location>
    <ligand>
        <name>Zn(2+)</name>
        <dbReference type="ChEBI" id="CHEBI:29105"/>
    </ligand>
</feature>
<evidence type="ECO:0000256" key="9">
    <source>
        <dbReference type="PIRSR" id="PIRSR038994-1"/>
    </source>
</evidence>
<evidence type="ECO:0000259" key="12">
    <source>
        <dbReference type="Pfam" id="PF01979"/>
    </source>
</evidence>
<keyword evidence="4 11" id="KW-0479">Metal-binding</keyword>
<evidence type="ECO:0000256" key="7">
    <source>
        <dbReference type="ARBA" id="ARBA00047647"/>
    </source>
</evidence>
<dbReference type="SUPFAM" id="SSF51556">
    <property type="entry name" value="Metallo-dependent hydrolases"/>
    <property type="match status" value="1"/>
</dbReference>
<sequence>MTTSSILNTNDKVDNSNNDVKILKLINCRLIIKEELLSDQVLFIDVTNGKILDGQKIFFQERNWSRLNTMQILDCNNLIVSPGYIDIQINGGFGVDFTADVDIVEGLKIVSKELLKRGCTSFCPTIVSSDSKIYENILPKIRQRKGSVKDGAEILGVHCEGPFIAPEKKGAHQEKVLKSATNGIKDFQEVYGMKNLNNIKIITLAPEVEGVNDTISELVKRNIVVSIGHTSSSVKDSERAIENGATLVTHLFNAMQAFHHRDPGPVGLLGSFNIKVTLSNKIKPYYGLICDGIHSHPNSVKIAYSSHPKGAIIVTDAMAAAGLSDGIYKLGEMEAKVSEDYVFINGTETLAGSKITMDDSVKNFRKFTGCSIVEAINSATINPAKALGVQNKKGILSEGNDADIIFLDDDLNVKKVFVAGIEFRLNK</sequence>
<dbReference type="EC" id="3.5.1.25" evidence="2 8"/>
<evidence type="ECO:0000256" key="2">
    <source>
        <dbReference type="ARBA" id="ARBA00011899"/>
    </source>
</evidence>
<dbReference type="InterPro" id="IPR011059">
    <property type="entry name" value="Metal-dep_hydrolase_composite"/>
</dbReference>
<feature type="active site" description="Proton donor/acceptor" evidence="9">
    <location>
        <position position="316"/>
    </location>
</feature>
<dbReference type="Pfam" id="PF01979">
    <property type="entry name" value="Amidohydro_1"/>
    <property type="match status" value="1"/>
</dbReference>
<feature type="binding site" evidence="11">
    <location>
        <position position="160"/>
    </location>
    <ligand>
        <name>Zn(2+)</name>
        <dbReference type="ChEBI" id="CHEBI:29105"/>
    </ligand>
</feature>
<feature type="binding site" evidence="11">
    <location>
        <position position="250"/>
    </location>
    <ligand>
        <name>Zn(2+)</name>
        <dbReference type="ChEBI" id="CHEBI:29105"/>
    </ligand>
</feature>
<dbReference type="EMBL" id="JADGJW010000857">
    <property type="protein sequence ID" value="KAJ3211075.1"/>
    <property type="molecule type" value="Genomic_DNA"/>
</dbReference>
<evidence type="ECO:0000256" key="6">
    <source>
        <dbReference type="ARBA" id="ARBA00023277"/>
    </source>
</evidence>
<evidence type="ECO:0000256" key="3">
    <source>
        <dbReference type="ARBA" id="ARBA00018029"/>
    </source>
</evidence>
<protein>
    <recommendedName>
        <fullName evidence="3 8">N-acetylglucosamine-6-phosphate deacetylase</fullName>
        <ecNumber evidence="2 8">3.5.1.25</ecNumber>
    </recommendedName>
</protein>
<comment type="catalytic activity">
    <reaction evidence="7 8">
        <text>N-acetyl-D-glucosamine 6-phosphate + H2O = D-glucosamine 6-phosphate + acetate</text>
        <dbReference type="Rhea" id="RHEA:22936"/>
        <dbReference type="ChEBI" id="CHEBI:15377"/>
        <dbReference type="ChEBI" id="CHEBI:30089"/>
        <dbReference type="ChEBI" id="CHEBI:57513"/>
        <dbReference type="ChEBI" id="CHEBI:58725"/>
        <dbReference type="EC" id="3.5.1.25"/>
    </reaction>
</comment>
<dbReference type="PANTHER" id="PTHR11113:SF14">
    <property type="entry name" value="N-ACETYLGLUCOSAMINE-6-PHOSPHATE DEACETYLASE"/>
    <property type="match status" value="1"/>
</dbReference>
<accession>A0AAD5XT93</accession>
<feature type="binding site" evidence="10">
    <location>
        <position position="261"/>
    </location>
    <ligand>
        <name>substrate</name>
    </ligand>
</feature>
<dbReference type="GO" id="GO:0008448">
    <property type="term" value="F:N-acetylglucosamine-6-phosphate deacetylase activity"/>
    <property type="evidence" value="ECO:0007669"/>
    <property type="project" value="UniProtKB-UniRule"/>
</dbReference>
<evidence type="ECO:0000256" key="8">
    <source>
        <dbReference type="PIRNR" id="PIRNR038994"/>
    </source>
</evidence>
<organism evidence="13 14">
    <name type="scientific">Clydaea vesicula</name>
    <dbReference type="NCBI Taxonomy" id="447962"/>
    <lineage>
        <taxon>Eukaryota</taxon>
        <taxon>Fungi</taxon>
        <taxon>Fungi incertae sedis</taxon>
        <taxon>Chytridiomycota</taxon>
        <taxon>Chytridiomycota incertae sedis</taxon>
        <taxon>Chytridiomycetes</taxon>
        <taxon>Lobulomycetales</taxon>
        <taxon>Lobulomycetaceae</taxon>
        <taxon>Clydaea</taxon>
    </lineage>
</organism>
<dbReference type="CDD" id="cd00854">
    <property type="entry name" value="NagA"/>
    <property type="match status" value="1"/>
</dbReference>
<evidence type="ECO:0000256" key="5">
    <source>
        <dbReference type="ARBA" id="ARBA00022801"/>
    </source>
</evidence>
<keyword evidence="5 8" id="KW-0378">Hydrolase</keyword>
<feature type="binding site" evidence="10">
    <location>
        <begin position="253"/>
        <end position="254"/>
    </location>
    <ligand>
        <name>substrate</name>
    </ligand>
</feature>
<comment type="cofactor">
    <cofactor evidence="11">
        <name>a divalent metal cation</name>
        <dbReference type="ChEBI" id="CHEBI:60240"/>
    </cofactor>
    <text evidence="11">Binds 1 divalent metal cation per subunit.</text>
</comment>
<keyword evidence="14" id="KW-1185">Reference proteome</keyword>
<evidence type="ECO:0000256" key="10">
    <source>
        <dbReference type="PIRSR" id="PIRSR038994-2"/>
    </source>
</evidence>
<dbReference type="GO" id="GO:0046872">
    <property type="term" value="F:metal ion binding"/>
    <property type="evidence" value="ECO:0007669"/>
    <property type="project" value="UniProtKB-KW"/>
</dbReference>
<feature type="binding site" evidence="10">
    <location>
        <begin position="350"/>
        <end position="352"/>
    </location>
    <ligand>
        <name>substrate</name>
    </ligand>
</feature>
<dbReference type="Gene3D" id="2.30.40.10">
    <property type="entry name" value="Urease, subunit C, domain 1"/>
    <property type="match status" value="1"/>
</dbReference>
<dbReference type="GO" id="GO:0106279">
    <property type="term" value="P:negative regulation of UDP-N-acetylglucosamine biosynthetic process"/>
    <property type="evidence" value="ECO:0007669"/>
    <property type="project" value="UniProtKB-ARBA"/>
</dbReference>
<dbReference type="Proteomes" id="UP001211065">
    <property type="component" value="Unassembled WGS sequence"/>
</dbReference>
<dbReference type="InterPro" id="IPR003764">
    <property type="entry name" value="GlcNAc_6-P_deAcase"/>
</dbReference>
<dbReference type="GO" id="GO:0019262">
    <property type="term" value="P:N-acetylneuraminate catabolic process"/>
    <property type="evidence" value="ECO:0007669"/>
    <property type="project" value="UniProtKB-ARBA"/>
</dbReference>
<evidence type="ECO:0000313" key="13">
    <source>
        <dbReference type="EMBL" id="KAJ3211075.1"/>
    </source>
</evidence>
<dbReference type="InterPro" id="IPR032466">
    <property type="entry name" value="Metal_Hydrolase"/>
</dbReference>
<dbReference type="FunFam" id="3.20.20.140:FF:000023">
    <property type="entry name" value="N-acetylglucosamine-6-phosphate deacetylase"/>
    <property type="match status" value="1"/>
</dbReference>
<evidence type="ECO:0000256" key="1">
    <source>
        <dbReference type="ARBA" id="ARBA00010716"/>
    </source>
</evidence>
<dbReference type="NCBIfam" id="TIGR00221">
    <property type="entry name" value="nagA"/>
    <property type="match status" value="1"/>
</dbReference>
<evidence type="ECO:0000313" key="14">
    <source>
        <dbReference type="Proteomes" id="UP001211065"/>
    </source>
</evidence>
<dbReference type="Gene3D" id="3.20.20.140">
    <property type="entry name" value="Metal-dependent hydrolases"/>
    <property type="match status" value="1"/>
</dbReference>